<dbReference type="Proteomes" id="UP000235649">
    <property type="component" value="Unassembled WGS sequence"/>
</dbReference>
<sequence>MINSKDLPDIDITEALNCLIITINGLVENINIDSSILDKTFDKFIKALSNGLIRLLDNAS</sequence>
<gene>
    <name evidence="1" type="ORF">CBP76_10525</name>
</gene>
<evidence type="ECO:0000313" key="2">
    <source>
        <dbReference type="Proteomes" id="UP000235649"/>
    </source>
</evidence>
<organism evidence="1 2">
    <name type="scientific">Companilactobacillus nuruki</name>
    <dbReference type="NCBI Taxonomy" id="1993540"/>
    <lineage>
        <taxon>Bacteria</taxon>
        <taxon>Bacillati</taxon>
        <taxon>Bacillota</taxon>
        <taxon>Bacilli</taxon>
        <taxon>Lactobacillales</taxon>
        <taxon>Lactobacillaceae</taxon>
        <taxon>Companilactobacillus</taxon>
    </lineage>
</organism>
<reference evidence="1 2" key="1">
    <citation type="submission" date="2017-05" db="EMBL/GenBank/DDBJ databases">
        <title>Lactobacillus nurukis nov., sp. nov., isolated from nuruk.</title>
        <authorList>
            <person name="Kim S.-J."/>
        </authorList>
    </citation>
    <scope>NUCLEOTIDE SEQUENCE [LARGE SCALE GENOMIC DNA]</scope>
    <source>
        <strain evidence="1 2">SYF10-1a</strain>
    </source>
</reference>
<evidence type="ECO:0000313" key="1">
    <source>
        <dbReference type="EMBL" id="PMD68036.1"/>
    </source>
</evidence>
<protein>
    <submittedName>
        <fullName evidence="1">Uncharacterized protein</fullName>
    </submittedName>
</protein>
<comment type="caution">
    <text evidence="1">The sequence shown here is derived from an EMBL/GenBank/DDBJ whole genome shotgun (WGS) entry which is preliminary data.</text>
</comment>
<dbReference type="AlphaFoldDB" id="A0A2N7ARR8"/>
<dbReference type="EMBL" id="NIPR01000052">
    <property type="protein sequence ID" value="PMD68036.1"/>
    <property type="molecule type" value="Genomic_DNA"/>
</dbReference>
<keyword evidence="2" id="KW-1185">Reference proteome</keyword>
<name>A0A2N7ARR8_9LACO</name>
<proteinExistence type="predicted"/>
<accession>A0A2N7ARR8</accession>